<dbReference type="GO" id="GO:0071111">
    <property type="term" value="F:cyclic-guanylate-specific phosphodiesterase activity"/>
    <property type="evidence" value="ECO:0007669"/>
    <property type="project" value="InterPro"/>
</dbReference>
<dbReference type="InterPro" id="IPR000160">
    <property type="entry name" value="GGDEF_dom"/>
</dbReference>
<name>A0A2K1PZ59_9GAMM</name>
<evidence type="ECO:0000313" key="3">
    <source>
        <dbReference type="EMBL" id="PNS07957.1"/>
    </source>
</evidence>
<dbReference type="PROSITE" id="PS50887">
    <property type="entry name" value="GGDEF"/>
    <property type="match status" value="1"/>
</dbReference>
<sequence length="986" mass="108872">MSGATCGQSRWGCNGRRVASGYSIPVMNAAILPEASVLPTQWGGLRSHSAVRGLLESLHALMPVDVTLALAWRDAQGGRDVEAFGPCEALARATALDALSGNPGDGHCLHARLDDSVPYVLLAHPQGRAQTPTPEWMDVIHSAIHATLTRLLADSRVQVLSEAHRIQRALFRISELSQSGLDLHTTLERIHNEVAGLIYAQNFMIMLWDRDSDEIRIPYFVDQVDHWPVHEGARPLAELSNSLTVRMMQQGEPMMGPSSALAVQCGIDEPEFIGPTSLSWLGVPMMRDGRARGAVVVQSYDRANRYTRDAVEVLAYVAQHIQIALGRRDAKVELENQVAQRTRELRDANAMLELEVHERKRAERLQAALFRISELSSSPGDGWDFYSGVHAVLDELIDCRNFFIALVGEDQGFLEFVYVADEHDDIPARVQRGRGVADYVVNNGRPLLLDDATLQRLQRDGLVDVRGKMAASWLGVPLLRNGVPAGVMAIQSYRDDVRFGAQDMELLSFAAQHVSVALERRGLLQELEGHVRDRTRELAETNRTLLAEIGERIRVEQRLQYQASHDSLTGLPNRQQLLERLQLNMLTSRCSVDMPGFAVLYLDLDQFKLVNDSMGHAAGDEMLVQVANRIRGQLGSHDLVARLGGDEFAVLAELVSGIDEVKALAERIIRAFEAPIFVHDRELFPSASVGIAMWQPGYQSGEEILRDADAAMYRAKANGRSQAMVFDEAMRAESLRLLDLEADLRRSINADAFDVHLQPIVHLGNGRVVGHEALVRWRHETLGLLSPGAFIGVGEDSGLVREIDWLVYRKVAEWMAGGRSKGYVSINVSPLHFRSPEFATRLLATLDAVGADPARLRIEVTEASLLEDSGRTLAQLNELKARGVLAMLDDFGTGFSALSYLRSFPFHALKIDRSFVAGLQESSRGESEALVRAIVSLADGLGIDCIAEGVETRHQRQCLREEGCLYGQGYLFGRPQALPVLSARSG</sequence>
<dbReference type="InterPro" id="IPR035919">
    <property type="entry name" value="EAL_sf"/>
</dbReference>
<dbReference type="EMBL" id="NPZB01000002">
    <property type="protein sequence ID" value="PNS07957.1"/>
    <property type="molecule type" value="Genomic_DNA"/>
</dbReference>
<dbReference type="SUPFAM" id="SSF141868">
    <property type="entry name" value="EAL domain-like"/>
    <property type="match status" value="1"/>
</dbReference>
<dbReference type="InterPro" id="IPR001633">
    <property type="entry name" value="EAL_dom"/>
</dbReference>
<accession>A0A2K1PZ59</accession>
<dbReference type="SMART" id="SM00065">
    <property type="entry name" value="GAF"/>
    <property type="match status" value="2"/>
</dbReference>
<dbReference type="Pfam" id="PF13185">
    <property type="entry name" value="GAF_2"/>
    <property type="match status" value="1"/>
</dbReference>
<dbReference type="Pfam" id="PF01590">
    <property type="entry name" value="GAF"/>
    <property type="match status" value="1"/>
</dbReference>
<dbReference type="PANTHER" id="PTHR33121">
    <property type="entry name" value="CYCLIC DI-GMP PHOSPHODIESTERASE PDEF"/>
    <property type="match status" value="1"/>
</dbReference>
<dbReference type="AlphaFoldDB" id="A0A2K1PZ59"/>
<comment type="caution">
    <text evidence="3">The sequence shown here is derived from an EMBL/GenBank/DDBJ whole genome shotgun (WGS) entry which is preliminary data.</text>
</comment>
<dbReference type="SMART" id="SM00052">
    <property type="entry name" value="EAL"/>
    <property type="match status" value="1"/>
</dbReference>
<dbReference type="Pfam" id="PF00563">
    <property type="entry name" value="EAL"/>
    <property type="match status" value="1"/>
</dbReference>
<dbReference type="Gene3D" id="3.30.70.270">
    <property type="match status" value="1"/>
</dbReference>
<dbReference type="SUPFAM" id="SSF55781">
    <property type="entry name" value="GAF domain-like"/>
    <property type="match status" value="2"/>
</dbReference>
<evidence type="ECO:0000259" key="1">
    <source>
        <dbReference type="PROSITE" id="PS50883"/>
    </source>
</evidence>
<dbReference type="Pfam" id="PF00990">
    <property type="entry name" value="GGDEF"/>
    <property type="match status" value="1"/>
</dbReference>
<feature type="domain" description="GGDEF" evidence="2">
    <location>
        <begin position="595"/>
        <end position="728"/>
    </location>
</feature>
<dbReference type="PROSITE" id="PS50883">
    <property type="entry name" value="EAL"/>
    <property type="match status" value="1"/>
</dbReference>
<dbReference type="CDD" id="cd01948">
    <property type="entry name" value="EAL"/>
    <property type="match status" value="1"/>
</dbReference>
<dbReference type="InterPro" id="IPR029016">
    <property type="entry name" value="GAF-like_dom_sf"/>
</dbReference>
<dbReference type="Gene3D" id="3.30.450.40">
    <property type="match status" value="2"/>
</dbReference>
<evidence type="ECO:0000313" key="4">
    <source>
        <dbReference type="Proteomes" id="UP000236220"/>
    </source>
</evidence>
<dbReference type="InterPro" id="IPR050706">
    <property type="entry name" value="Cyclic-di-GMP_PDE-like"/>
</dbReference>
<gene>
    <name evidence="3" type="ORF">Lysil_2133</name>
</gene>
<dbReference type="SMART" id="SM00267">
    <property type="entry name" value="GGDEF"/>
    <property type="match status" value="1"/>
</dbReference>
<dbReference type="SUPFAM" id="SSF55073">
    <property type="entry name" value="Nucleotide cyclase"/>
    <property type="match status" value="1"/>
</dbReference>
<dbReference type="PANTHER" id="PTHR33121:SF70">
    <property type="entry name" value="SIGNALING PROTEIN YKOW"/>
    <property type="match status" value="1"/>
</dbReference>
<feature type="domain" description="EAL" evidence="1">
    <location>
        <begin position="737"/>
        <end position="986"/>
    </location>
</feature>
<dbReference type="Gene3D" id="3.20.20.450">
    <property type="entry name" value="EAL domain"/>
    <property type="match status" value="1"/>
</dbReference>
<reference evidence="3 4" key="1">
    <citation type="submission" date="2017-08" db="EMBL/GenBank/DDBJ databases">
        <title>Lysobacter sylvestris genome.</title>
        <authorList>
            <person name="Zhang D.-C."/>
            <person name="Albuquerque L."/>
            <person name="Franca L."/>
            <person name="Froufe H.J.C."/>
            <person name="Barroso C."/>
            <person name="Egas C."/>
            <person name="Da Costa M."/>
            <person name="Margesin R."/>
        </authorList>
    </citation>
    <scope>NUCLEOTIDE SEQUENCE [LARGE SCALE GENOMIC DNA]</scope>
    <source>
        <strain evidence="3 4">AM20-91</strain>
    </source>
</reference>
<dbReference type="CDD" id="cd01949">
    <property type="entry name" value="GGDEF"/>
    <property type="match status" value="1"/>
</dbReference>
<protein>
    <submittedName>
        <fullName evidence="3">GGDEF: diguanylate cyclase (GGDEF) domain-containing protein</fullName>
    </submittedName>
</protein>
<evidence type="ECO:0000259" key="2">
    <source>
        <dbReference type="PROSITE" id="PS50887"/>
    </source>
</evidence>
<dbReference type="InterPro" id="IPR029787">
    <property type="entry name" value="Nucleotide_cyclase"/>
</dbReference>
<dbReference type="NCBIfam" id="TIGR00254">
    <property type="entry name" value="GGDEF"/>
    <property type="match status" value="1"/>
</dbReference>
<dbReference type="InterPro" id="IPR043128">
    <property type="entry name" value="Rev_trsase/Diguanyl_cyclase"/>
</dbReference>
<proteinExistence type="predicted"/>
<dbReference type="Proteomes" id="UP000236220">
    <property type="component" value="Unassembled WGS sequence"/>
</dbReference>
<keyword evidence="4" id="KW-1185">Reference proteome</keyword>
<dbReference type="InterPro" id="IPR003018">
    <property type="entry name" value="GAF"/>
</dbReference>
<organism evidence="3 4">
    <name type="scientific">Solilutibacter silvestris</name>
    <dbReference type="NCBI Taxonomy" id="1645665"/>
    <lineage>
        <taxon>Bacteria</taxon>
        <taxon>Pseudomonadati</taxon>
        <taxon>Pseudomonadota</taxon>
        <taxon>Gammaproteobacteria</taxon>
        <taxon>Lysobacterales</taxon>
        <taxon>Lysobacteraceae</taxon>
        <taxon>Solilutibacter</taxon>
    </lineage>
</organism>